<evidence type="ECO:0000313" key="3">
    <source>
        <dbReference type="Proteomes" id="UP000003773"/>
    </source>
</evidence>
<keyword evidence="1" id="KW-0472">Membrane</keyword>
<feature type="transmembrane region" description="Helical" evidence="1">
    <location>
        <begin position="38"/>
        <end position="55"/>
    </location>
</feature>
<keyword evidence="1" id="KW-1133">Transmembrane helix</keyword>
<dbReference type="AlphaFoldDB" id="A7A734"/>
<reference evidence="2 3" key="2">
    <citation type="submission" date="2007-05" db="EMBL/GenBank/DDBJ databases">
        <title>Draft genome sequence of Bifidobacterium adolescentis (L2-32).</title>
        <authorList>
            <person name="Sudarsanam P."/>
            <person name="Ley R."/>
            <person name="Guruge J."/>
            <person name="Turnbaugh P.J."/>
            <person name="Mahowald M."/>
            <person name="Liep D."/>
            <person name="Gordon J."/>
        </authorList>
    </citation>
    <scope>NUCLEOTIDE SEQUENCE [LARGE SCALE GENOMIC DNA]</scope>
    <source>
        <strain evidence="2 3">L2-32</strain>
    </source>
</reference>
<proteinExistence type="predicted"/>
<sequence length="63" mass="6936">MFKRYPYTIGLLLVVSIVCCLAWLLTHDACMHPLGNGLAAWWAFVNAPLFLIGLIEEAGGESE</sequence>
<evidence type="ECO:0000256" key="1">
    <source>
        <dbReference type="SAM" id="Phobius"/>
    </source>
</evidence>
<keyword evidence="1" id="KW-0812">Transmembrane</keyword>
<reference evidence="2 3" key="1">
    <citation type="submission" date="2007-04" db="EMBL/GenBank/DDBJ databases">
        <authorList>
            <person name="Fulton L."/>
            <person name="Clifton S."/>
            <person name="Fulton B."/>
            <person name="Xu J."/>
            <person name="Minx P."/>
            <person name="Pepin K.H."/>
            <person name="Johnson M."/>
            <person name="Thiruvilangam P."/>
            <person name="Bhonagiri V."/>
            <person name="Nash W.E."/>
            <person name="Mardis E.R."/>
            <person name="Wilson R.K."/>
        </authorList>
    </citation>
    <scope>NUCLEOTIDE SEQUENCE [LARGE SCALE GENOMIC DNA]</scope>
    <source>
        <strain evidence="2 3">L2-32</strain>
    </source>
</reference>
<accession>A7A734</accession>
<dbReference type="HOGENOM" id="CLU_2876777_0_0_11"/>
<dbReference type="EMBL" id="AAXD02000052">
    <property type="protein sequence ID" value="EDN82617.1"/>
    <property type="molecule type" value="Genomic_DNA"/>
</dbReference>
<protein>
    <submittedName>
        <fullName evidence="2">Uncharacterized protein</fullName>
    </submittedName>
</protein>
<evidence type="ECO:0000313" key="2">
    <source>
        <dbReference type="EMBL" id="EDN82617.1"/>
    </source>
</evidence>
<gene>
    <name evidence="2" type="ORF">BIFADO_01670</name>
</gene>
<feature type="transmembrane region" description="Helical" evidence="1">
    <location>
        <begin position="7"/>
        <end position="26"/>
    </location>
</feature>
<comment type="caution">
    <text evidence="2">The sequence shown here is derived from an EMBL/GenBank/DDBJ whole genome shotgun (WGS) entry which is preliminary data.</text>
</comment>
<dbReference type="RefSeq" id="WP_003809993.1">
    <property type="nucleotide sequence ID" value="NZ_DS264458.1"/>
</dbReference>
<dbReference type="Proteomes" id="UP000003773">
    <property type="component" value="Unassembled WGS sequence"/>
</dbReference>
<organism evidence="2 3">
    <name type="scientific">Bifidobacterium adolescentis L2-32</name>
    <dbReference type="NCBI Taxonomy" id="411481"/>
    <lineage>
        <taxon>Bacteria</taxon>
        <taxon>Bacillati</taxon>
        <taxon>Actinomycetota</taxon>
        <taxon>Actinomycetes</taxon>
        <taxon>Bifidobacteriales</taxon>
        <taxon>Bifidobacteriaceae</taxon>
        <taxon>Bifidobacterium</taxon>
    </lineage>
</organism>
<name>A7A734_BIFAD</name>